<evidence type="ECO:0000256" key="1">
    <source>
        <dbReference type="SAM" id="MobiDB-lite"/>
    </source>
</evidence>
<evidence type="ECO:0000313" key="2">
    <source>
        <dbReference type="EMBL" id="KCW90596.1"/>
    </source>
</evidence>
<feature type="region of interest" description="Disordered" evidence="1">
    <location>
        <begin position="69"/>
        <end position="107"/>
    </location>
</feature>
<dbReference type="EMBL" id="KK198753">
    <property type="protein sequence ID" value="KCW90596.1"/>
    <property type="molecule type" value="Genomic_DNA"/>
</dbReference>
<proteinExistence type="predicted"/>
<reference evidence="2" key="1">
    <citation type="submission" date="2013-07" db="EMBL/GenBank/DDBJ databases">
        <title>The genome of Eucalyptus grandis.</title>
        <authorList>
            <person name="Schmutz J."/>
            <person name="Hayes R."/>
            <person name="Myburg A."/>
            <person name="Tuskan G."/>
            <person name="Grattapaglia D."/>
            <person name="Rokhsar D.S."/>
        </authorList>
    </citation>
    <scope>NUCLEOTIDE SEQUENCE</scope>
    <source>
        <tissue evidence="2">Leaf extractions</tissue>
    </source>
</reference>
<sequence length="107" mass="12534">MESNQWALWRSWDCTFCILQDQVRVGYYRHGGLLVLVLGRVTDHPQELLTAPLQPRGYFRQLFHREHAKAPETQEHDAPSWLRVQPRERSSDLPLSSPLLEISDPMQ</sequence>
<organism evidence="2">
    <name type="scientific">Eucalyptus grandis</name>
    <name type="common">Flooded gum</name>
    <dbReference type="NCBI Taxonomy" id="71139"/>
    <lineage>
        <taxon>Eukaryota</taxon>
        <taxon>Viridiplantae</taxon>
        <taxon>Streptophyta</taxon>
        <taxon>Embryophyta</taxon>
        <taxon>Tracheophyta</taxon>
        <taxon>Spermatophyta</taxon>
        <taxon>Magnoliopsida</taxon>
        <taxon>eudicotyledons</taxon>
        <taxon>Gunneridae</taxon>
        <taxon>Pentapetalae</taxon>
        <taxon>rosids</taxon>
        <taxon>malvids</taxon>
        <taxon>Myrtales</taxon>
        <taxon>Myrtaceae</taxon>
        <taxon>Myrtoideae</taxon>
        <taxon>Eucalypteae</taxon>
        <taxon>Eucalyptus</taxon>
    </lineage>
</organism>
<feature type="compositionally biased region" description="Basic and acidic residues" evidence="1">
    <location>
        <begin position="69"/>
        <end position="78"/>
    </location>
</feature>
<protein>
    <submittedName>
        <fullName evidence="2">Uncharacterized protein</fullName>
    </submittedName>
</protein>
<dbReference type="AlphaFoldDB" id="A0A059DJP5"/>
<dbReference type="Gramene" id="KCW90596">
    <property type="protein sequence ID" value="KCW90596"/>
    <property type="gene ID" value="EUGRSUZ_A02705"/>
</dbReference>
<feature type="compositionally biased region" description="Low complexity" evidence="1">
    <location>
        <begin position="92"/>
        <end position="107"/>
    </location>
</feature>
<gene>
    <name evidence="2" type="ORF">EUGRSUZ_A02705</name>
</gene>
<dbReference type="InParanoid" id="A0A059DJP5"/>
<accession>A0A059DJP5</accession>
<name>A0A059DJP5_EUCGR</name>